<organism evidence="1 2">
    <name type="scientific">Aedes aegypti</name>
    <name type="common">Yellowfever mosquito</name>
    <name type="synonym">Culex aegypti</name>
    <dbReference type="NCBI Taxonomy" id="7159"/>
    <lineage>
        <taxon>Eukaryota</taxon>
        <taxon>Metazoa</taxon>
        <taxon>Ecdysozoa</taxon>
        <taxon>Arthropoda</taxon>
        <taxon>Hexapoda</taxon>
        <taxon>Insecta</taxon>
        <taxon>Pterygota</taxon>
        <taxon>Neoptera</taxon>
        <taxon>Endopterygota</taxon>
        <taxon>Diptera</taxon>
        <taxon>Nematocera</taxon>
        <taxon>Culicoidea</taxon>
        <taxon>Culicidae</taxon>
        <taxon>Culicinae</taxon>
        <taxon>Aedini</taxon>
        <taxon>Aedes</taxon>
        <taxon>Stegomyia</taxon>
    </lineage>
</organism>
<evidence type="ECO:0000313" key="1">
    <source>
        <dbReference type="EMBL" id="EJY57422.1"/>
    </source>
</evidence>
<protein>
    <submittedName>
        <fullName evidence="1">AAEL017423-PA</fullName>
    </submittedName>
</protein>
<reference evidence="1" key="3">
    <citation type="submission" date="2012-09" db="EMBL/GenBank/DDBJ databases">
        <authorList>
            <consortium name="VectorBase"/>
        </authorList>
    </citation>
    <scope>NUCLEOTIDE SEQUENCE</scope>
    <source>
        <strain evidence="1">Liverpool</strain>
    </source>
</reference>
<proteinExistence type="predicted"/>
<accession>J9HF60</accession>
<dbReference type="PaxDb" id="7159-AAEL017423-PA"/>
<gene>
    <name evidence="1" type="ORF">AaeL_AAEL017423</name>
</gene>
<dbReference type="EMBL" id="CH477244">
    <property type="protein sequence ID" value="EJY57422.1"/>
    <property type="molecule type" value="Genomic_DNA"/>
</dbReference>
<dbReference type="AlphaFoldDB" id="J9HF60"/>
<dbReference type="HOGENOM" id="CLU_1908384_0_0_1"/>
<name>J9HF60_AEDAE</name>
<dbReference type="Proteomes" id="UP000682892">
    <property type="component" value="Chromosome 1"/>
</dbReference>
<sequence>MFFGTILFVGNPTTRGRRRQASCKTVGRVWESVSHRVAFGAVGRAVVVRGNLFTNGWSFWRKQELRIRKKLNLHTNAWKRVGRGVGQDAIFGPVLLGGCPAIFWKGRNRSSSGRISNLAIEMGIACKQIGTKF</sequence>
<reference evidence="1" key="1">
    <citation type="submission" date="2005-10" db="EMBL/GenBank/DDBJ databases">
        <authorList>
            <person name="Loftus B.J."/>
            <person name="Nene V.M."/>
            <person name="Hannick L.I."/>
            <person name="Bidwell S."/>
            <person name="Haas B."/>
            <person name="Amedeo P."/>
            <person name="Orvis J."/>
            <person name="Wortman J.R."/>
            <person name="White O.R."/>
            <person name="Salzberg S."/>
            <person name="Shumway M."/>
            <person name="Koo H."/>
            <person name="Zhao Y."/>
            <person name="Holmes M."/>
            <person name="Miller J."/>
            <person name="Schatz M."/>
            <person name="Pop M."/>
            <person name="Pai G."/>
            <person name="Utterback T."/>
            <person name="Rogers Y.-H."/>
            <person name="Kravitz S."/>
            <person name="Fraser C.M."/>
        </authorList>
    </citation>
    <scope>NUCLEOTIDE SEQUENCE</scope>
    <source>
        <strain evidence="1">Liverpool</strain>
    </source>
</reference>
<reference evidence="1" key="2">
    <citation type="journal article" date="2007" name="Science">
        <title>Genome sequence of Aedes aegypti, a major arbovirus vector.</title>
        <authorList>
            <person name="Nene V."/>
            <person name="Wortman J.R."/>
            <person name="Lawson D."/>
            <person name="Haas B."/>
            <person name="Kodira C."/>
            <person name="Tu Z.J."/>
            <person name="Loftus B."/>
            <person name="Xi Z."/>
            <person name="Megy K."/>
            <person name="Grabherr M."/>
            <person name="Ren Q."/>
            <person name="Zdobnov E.M."/>
            <person name="Lobo N.F."/>
            <person name="Campbell K.S."/>
            <person name="Brown S.E."/>
            <person name="Bonaldo M.F."/>
            <person name="Zhu J."/>
            <person name="Sinkins S.P."/>
            <person name="Hogenkamp D.G."/>
            <person name="Amedeo P."/>
            <person name="Arensburger P."/>
            <person name="Atkinson P.W."/>
            <person name="Bidwell S."/>
            <person name="Biedler J."/>
            <person name="Birney E."/>
            <person name="Bruggner R.V."/>
            <person name="Costas J."/>
            <person name="Coy M.R."/>
            <person name="Crabtree J."/>
            <person name="Crawford M."/>
            <person name="Debruyn B."/>
            <person name="Decaprio D."/>
            <person name="Eiglmeier K."/>
            <person name="Eisenstadt E."/>
            <person name="El-Dorry H."/>
            <person name="Gelbart W.M."/>
            <person name="Gomes S.L."/>
            <person name="Hammond M."/>
            <person name="Hannick L.I."/>
            <person name="Hogan J.R."/>
            <person name="Holmes M.H."/>
            <person name="Jaffe D."/>
            <person name="Johnston J.S."/>
            <person name="Kennedy R.C."/>
            <person name="Koo H."/>
            <person name="Kravitz S."/>
            <person name="Kriventseva E.V."/>
            <person name="Kulp D."/>
            <person name="Labutti K."/>
            <person name="Lee E."/>
            <person name="Li S."/>
            <person name="Lovin D.D."/>
            <person name="Mao C."/>
            <person name="Mauceli E."/>
            <person name="Menck C.F."/>
            <person name="Miller J.R."/>
            <person name="Montgomery P."/>
            <person name="Mori A."/>
            <person name="Nascimento A.L."/>
            <person name="Naveira H.F."/>
            <person name="Nusbaum C."/>
            <person name="O'leary S."/>
            <person name="Orvis J."/>
            <person name="Pertea M."/>
            <person name="Quesneville H."/>
            <person name="Reidenbach K.R."/>
            <person name="Rogers Y.H."/>
            <person name="Roth C.W."/>
            <person name="Schneider J.R."/>
            <person name="Schatz M."/>
            <person name="Shumway M."/>
            <person name="Stanke M."/>
            <person name="Stinson E.O."/>
            <person name="Tubio J.M."/>
            <person name="Vanzee J.P."/>
            <person name="Verjovski-Almeida S."/>
            <person name="Werner D."/>
            <person name="White O."/>
            <person name="Wyder S."/>
            <person name="Zeng Q."/>
            <person name="Zhao Q."/>
            <person name="Zhao Y."/>
            <person name="Hill C.A."/>
            <person name="Raikhel A.S."/>
            <person name="Soares M.B."/>
            <person name="Knudson D.L."/>
            <person name="Lee N.H."/>
            <person name="Galagan J."/>
            <person name="Salzberg S.L."/>
            <person name="Paulsen I.T."/>
            <person name="Dimopoulos G."/>
            <person name="Collins F.H."/>
            <person name="Birren B."/>
            <person name="Fraser-Liggett C.M."/>
            <person name="Severson D.W."/>
        </authorList>
    </citation>
    <scope>NUCLEOTIDE SEQUENCE [LARGE SCALE GENOMIC DNA]</scope>
    <source>
        <strain evidence="1">Liverpool</strain>
    </source>
</reference>
<evidence type="ECO:0000313" key="2">
    <source>
        <dbReference type="Proteomes" id="UP000682892"/>
    </source>
</evidence>